<proteinExistence type="predicted"/>
<name>A0ACB9E6G7_CICIN</name>
<comment type="caution">
    <text evidence="1">The sequence shown here is derived from an EMBL/GenBank/DDBJ whole genome shotgun (WGS) entry which is preliminary data.</text>
</comment>
<dbReference type="Proteomes" id="UP001055811">
    <property type="component" value="Linkage Group LG04"/>
</dbReference>
<reference evidence="2" key="1">
    <citation type="journal article" date="2022" name="Mol. Ecol. Resour.">
        <title>The genomes of chicory, endive, great burdock and yacon provide insights into Asteraceae palaeo-polyploidization history and plant inulin production.</title>
        <authorList>
            <person name="Fan W."/>
            <person name="Wang S."/>
            <person name="Wang H."/>
            <person name="Wang A."/>
            <person name="Jiang F."/>
            <person name="Liu H."/>
            <person name="Zhao H."/>
            <person name="Xu D."/>
            <person name="Zhang Y."/>
        </authorList>
    </citation>
    <scope>NUCLEOTIDE SEQUENCE [LARGE SCALE GENOMIC DNA]</scope>
    <source>
        <strain evidence="2">cv. Punajuju</strain>
    </source>
</reference>
<accession>A0ACB9E6G7</accession>
<sequence>MLGSSAHSNYQALDVDPSPPPRTADQLHCHRQHTDIRQILLCCAQLISRSDFSAAHRLTCFLSANSSPYGDSSERVIHSFTKALSLRLHHLLRHCLPPVPTGCCNDFCRYLDRYDDGILQSSYLSLNQITPFVRFSHLTANQAILEAIDPSHHPRYIHILDFDIMHGVQWPPLMQAIADRYPPPTPTLRITSTGTNLDDLRRTGDRLSDFAHSLGLSFRFHPLLLPNVDNVDDLVYHLSAVILLPDEILAVNCVLYLHRLLKNRETFFLLLRKIKTMNPKVITLAEQEASHNHPLFLSRFGEALNYYTAVFDSLEATLPPNSRERMEVEQVWFGREIADVVAAEGENRRERHERFRSWEVMMRSAGFANVALSPFAVSQAKLLLRLHYPSEGYNLEVVNDSFFLGWRNQLLFSVSSWH</sequence>
<dbReference type="EMBL" id="CM042012">
    <property type="protein sequence ID" value="KAI3754046.1"/>
    <property type="molecule type" value="Genomic_DNA"/>
</dbReference>
<evidence type="ECO:0000313" key="2">
    <source>
        <dbReference type="Proteomes" id="UP001055811"/>
    </source>
</evidence>
<reference evidence="1 2" key="2">
    <citation type="journal article" date="2022" name="Mol. Ecol. Resour.">
        <title>The genomes of chicory, endive, great burdock and yacon provide insights into Asteraceae paleo-polyploidization history and plant inulin production.</title>
        <authorList>
            <person name="Fan W."/>
            <person name="Wang S."/>
            <person name="Wang H."/>
            <person name="Wang A."/>
            <person name="Jiang F."/>
            <person name="Liu H."/>
            <person name="Zhao H."/>
            <person name="Xu D."/>
            <person name="Zhang Y."/>
        </authorList>
    </citation>
    <scope>NUCLEOTIDE SEQUENCE [LARGE SCALE GENOMIC DNA]</scope>
    <source>
        <strain evidence="2">cv. Punajuju</strain>
        <tissue evidence="1">Leaves</tissue>
    </source>
</reference>
<protein>
    <submittedName>
        <fullName evidence="1">Uncharacterized protein</fullName>
    </submittedName>
</protein>
<gene>
    <name evidence="1" type="ORF">L2E82_26148</name>
</gene>
<keyword evidence="2" id="KW-1185">Reference proteome</keyword>
<evidence type="ECO:0000313" key="1">
    <source>
        <dbReference type="EMBL" id="KAI3754046.1"/>
    </source>
</evidence>
<organism evidence="1 2">
    <name type="scientific">Cichorium intybus</name>
    <name type="common">Chicory</name>
    <dbReference type="NCBI Taxonomy" id="13427"/>
    <lineage>
        <taxon>Eukaryota</taxon>
        <taxon>Viridiplantae</taxon>
        <taxon>Streptophyta</taxon>
        <taxon>Embryophyta</taxon>
        <taxon>Tracheophyta</taxon>
        <taxon>Spermatophyta</taxon>
        <taxon>Magnoliopsida</taxon>
        <taxon>eudicotyledons</taxon>
        <taxon>Gunneridae</taxon>
        <taxon>Pentapetalae</taxon>
        <taxon>asterids</taxon>
        <taxon>campanulids</taxon>
        <taxon>Asterales</taxon>
        <taxon>Asteraceae</taxon>
        <taxon>Cichorioideae</taxon>
        <taxon>Cichorieae</taxon>
        <taxon>Cichoriinae</taxon>
        <taxon>Cichorium</taxon>
    </lineage>
</organism>